<dbReference type="KEGG" id="lhk:LHK_01350"/>
<comment type="similarity">
    <text evidence="2">Belongs to the EamA transporter family.</text>
</comment>
<dbReference type="Proteomes" id="UP000002010">
    <property type="component" value="Chromosome"/>
</dbReference>
<dbReference type="GO" id="GO:0005886">
    <property type="term" value="C:plasma membrane"/>
    <property type="evidence" value="ECO:0007669"/>
    <property type="project" value="UniProtKB-SubCell"/>
</dbReference>
<protein>
    <submittedName>
        <fullName evidence="10">RarD</fullName>
    </submittedName>
</protein>
<feature type="transmembrane region" description="Helical" evidence="8">
    <location>
        <begin position="413"/>
        <end position="432"/>
    </location>
</feature>
<feature type="domain" description="EamA" evidence="9">
    <location>
        <begin position="148"/>
        <end position="284"/>
    </location>
</feature>
<sequence length="440" mass="47254">MIRSGAPFTGHPAGSGDLLAACSGCGGSSFPAGLMRPVAHPVVDGRPRWGLAGSSGNSVRSGARSSCMGAALSVESSGGAARLPVQPATLAEVLRDQGAQCHRSSGPVRPVRRENSVVGGPWRSVRIGRFVAGLPVVMATSDSSSSRSGIAAAFGCYLCWGLFPLYWIPLQQVPAMQILGHRMVWSALLIVGILVWRRHWQWLLPVWRQPRQLGVFALSASLLACNWLTFIWAVNNGHVIEASLGYFINPLVNILLGRMVLGERLNRIQLAAISVSVAGVAWLTWQVGSLPWIALVLAGTFGVYGLMRKMAPMASLEGLALETFLLFPVALGGLLWLEWQGQGVFGHAPLAIDWLLVGTGAVTTIPLLLFAAAARRLTLTTLGFFQYLAPSIQFFIGLTVFREPFDAQRLVGFGLIWCALLIYSMPALARLVRRPGRALA</sequence>
<dbReference type="InterPro" id="IPR000620">
    <property type="entry name" value="EamA_dom"/>
</dbReference>
<dbReference type="HOGENOM" id="CLU_622258_0_0_4"/>
<feature type="transmembrane region" description="Helical" evidence="8">
    <location>
        <begin position="215"/>
        <end position="233"/>
    </location>
</feature>
<dbReference type="PANTHER" id="PTHR22911:SF137">
    <property type="entry name" value="SOLUTE CARRIER FAMILY 35 MEMBER G2-RELATED"/>
    <property type="match status" value="1"/>
</dbReference>
<comment type="subcellular location">
    <subcellularLocation>
        <location evidence="1">Cell membrane</location>
        <topology evidence="1">Multi-pass membrane protein</topology>
    </subcellularLocation>
</comment>
<organism evidence="10 11">
    <name type="scientific">Laribacter hongkongensis (strain HLHK9)</name>
    <dbReference type="NCBI Taxonomy" id="557598"/>
    <lineage>
        <taxon>Bacteria</taxon>
        <taxon>Pseudomonadati</taxon>
        <taxon>Pseudomonadota</taxon>
        <taxon>Betaproteobacteria</taxon>
        <taxon>Neisseriales</taxon>
        <taxon>Aquaspirillaceae</taxon>
        <taxon>Laribacter</taxon>
    </lineage>
</organism>
<evidence type="ECO:0000256" key="8">
    <source>
        <dbReference type="SAM" id="Phobius"/>
    </source>
</evidence>
<dbReference type="InterPro" id="IPR004626">
    <property type="entry name" value="RarD"/>
</dbReference>
<evidence type="ECO:0000256" key="3">
    <source>
        <dbReference type="ARBA" id="ARBA00022448"/>
    </source>
</evidence>
<dbReference type="InterPro" id="IPR037185">
    <property type="entry name" value="EmrE-like"/>
</dbReference>
<dbReference type="SUPFAM" id="SSF103481">
    <property type="entry name" value="Multidrug resistance efflux transporter EmrE"/>
    <property type="match status" value="2"/>
</dbReference>
<keyword evidence="11" id="KW-1185">Reference proteome</keyword>
<evidence type="ECO:0000256" key="6">
    <source>
        <dbReference type="ARBA" id="ARBA00022989"/>
    </source>
</evidence>
<dbReference type="STRING" id="557598.LHK_01350"/>
<dbReference type="AlphaFoldDB" id="C1D7A0"/>
<evidence type="ECO:0000313" key="10">
    <source>
        <dbReference type="EMBL" id="ACO74340.1"/>
    </source>
</evidence>
<feature type="transmembrane region" description="Helical" evidence="8">
    <location>
        <begin position="291"/>
        <end position="307"/>
    </location>
</feature>
<evidence type="ECO:0000256" key="1">
    <source>
        <dbReference type="ARBA" id="ARBA00004651"/>
    </source>
</evidence>
<feature type="transmembrane region" description="Helical" evidence="8">
    <location>
        <begin position="148"/>
        <end position="168"/>
    </location>
</feature>
<feature type="transmembrane region" description="Helical" evidence="8">
    <location>
        <begin position="268"/>
        <end position="285"/>
    </location>
</feature>
<name>C1D7A0_LARHH</name>
<accession>C1D7A0</accession>
<keyword evidence="5 8" id="KW-0812">Transmembrane</keyword>
<proteinExistence type="inferred from homology"/>
<keyword evidence="7 8" id="KW-0472">Membrane</keyword>
<dbReference type="NCBIfam" id="TIGR00688">
    <property type="entry name" value="rarD"/>
    <property type="match status" value="1"/>
</dbReference>
<evidence type="ECO:0000256" key="2">
    <source>
        <dbReference type="ARBA" id="ARBA00007362"/>
    </source>
</evidence>
<dbReference type="eggNOG" id="COG2962">
    <property type="taxonomic scope" value="Bacteria"/>
</dbReference>
<dbReference type="Pfam" id="PF00892">
    <property type="entry name" value="EamA"/>
    <property type="match status" value="1"/>
</dbReference>
<evidence type="ECO:0000313" key="11">
    <source>
        <dbReference type="Proteomes" id="UP000002010"/>
    </source>
</evidence>
<keyword evidence="4" id="KW-1003">Cell membrane</keyword>
<feature type="transmembrane region" description="Helical" evidence="8">
    <location>
        <begin position="351"/>
        <end position="372"/>
    </location>
</feature>
<feature type="transmembrane region" description="Helical" evidence="8">
    <location>
        <begin position="174"/>
        <end position="195"/>
    </location>
</feature>
<evidence type="ECO:0000256" key="4">
    <source>
        <dbReference type="ARBA" id="ARBA00022475"/>
    </source>
</evidence>
<gene>
    <name evidence="10" type="primary">rarD</name>
    <name evidence="10" type="ordered locus">LHK_01350</name>
</gene>
<reference evidence="10 11" key="1">
    <citation type="journal article" date="2009" name="PLoS Genet.">
        <title>The complete genome and proteome of Laribacter hongkongensis reveal potential mechanisms for adaptations to different temperatures and habitats.</title>
        <authorList>
            <person name="Woo P.C."/>
            <person name="Lau S.K."/>
            <person name="Tse H."/>
            <person name="Teng J.L."/>
            <person name="Curreem S.O."/>
            <person name="Tsang A.K."/>
            <person name="Fan R.Y."/>
            <person name="Wong G.K."/>
            <person name="Huang Y."/>
            <person name="Loman N.J."/>
            <person name="Snyder L.A."/>
            <person name="Cai J.J."/>
            <person name="Huang J.D."/>
            <person name="Mak W."/>
            <person name="Pallen M.J."/>
            <person name="Lok S."/>
            <person name="Yuen K.Y."/>
        </authorList>
    </citation>
    <scope>NUCLEOTIDE SEQUENCE [LARGE SCALE GENOMIC DNA]</scope>
    <source>
        <strain evidence="10 11">HLHK9</strain>
    </source>
</reference>
<evidence type="ECO:0000259" key="9">
    <source>
        <dbReference type="Pfam" id="PF00892"/>
    </source>
</evidence>
<evidence type="ECO:0000256" key="7">
    <source>
        <dbReference type="ARBA" id="ARBA00023136"/>
    </source>
</evidence>
<keyword evidence="3" id="KW-0813">Transport</keyword>
<dbReference type="PANTHER" id="PTHR22911">
    <property type="entry name" value="ACYL-MALONYL CONDENSING ENZYME-RELATED"/>
    <property type="match status" value="1"/>
</dbReference>
<feature type="transmembrane region" description="Helical" evidence="8">
    <location>
        <begin position="239"/>
        <end position="256"/>
    </location>
</feature>
<keyword evidence="6 8" id="KW-1133">Transmembrane helix</keyword>
<feature type="transmembrane region" description="Helical" evidence="8">
    <location>
        <begin position="319"/>
        <end position="339"/>
    </location>
</feature>
<evidence type="ECO:0000256" key="5">
    <source>
        <dbReference type="ARBA" id="ARBA00022692"/>
    </source>
</evidence>
<dbReference type="EMBL" id="CP001154">
    <property type="protein sequence ID" value="ACO74340.1"/>
    <property type="molecule type" value="Genomic_DNA"/>
</dbReference>
<feature type="transmembrane region" description="Helical" evidence="8">
    <location>
        <begin position="384"/>
        <end position="401"/>
    </location>
</feature>